<evidence type="ECO:0000256" key="1">
    <source>
        <dbReference type="SAM" id="Phobius"/>
    </source>
</evidence>
<reference evidence="2" key="1">
    <citation type="journal article" date="2020" name="Stud. Mycol.">
        <title>101 Dothideomycetes genomes: a test case for predicting lifestyles and emergence of pathogens.</title>
        <authorList>
            <person name="Haridas S."/>
            <person name="Albert R."/>
            <person name="Binder M."/>
            <person name="Bloem J."/>
            <person name="Labutti K."/>
            <person name="Salamov A."/>
            <person name="Andreopoulos B."/>
            <person name="Baker S."/>
            <person name="Barry K."/>
            <person name="Bills G."/>
            <person name="Bluhm B."/>
            <person name="Cannon C."/>
            <person name="Castanera R."/>
            <person name="Culley D."/>
            <person name="Daum C."/>
            <person name="Ezra D."/>
            <person name="Gonzalez J."/>
            <person name="Henrissat B."/>
            <person name="Kuo A."/>
            <person name="Liang C."/>
            <person name="Lipzen A."/>
            <person name="Lutzoni F."/>
            <person name="Magnuson J."/>
            <person name="Mondo S."/>
            <person name="Nolan M."/>
            <person name="Ohm R."/>
            <person name="Pangilinan J."/>
            <person name="Park H.-J."/>
            <person name="Ramirez L."/>
            <person name="Alfaro M."/>
            <person name="Sun H."/>
            <person name="Tritt A."/>
            <person name="Yoshinaga Y."/>
            <person name="Zwiers L.-H."/>
            <person name="Turgeon B."/>
            <person name="Goodwin S."/>
            <person name="Spatafora J."/>
            <person name="Crous P."/>
            <person name="Grigoriev I."/>
        </authorList>
    </citation>
    <scope>NUCLEOTIDE SEQUENCE</scope>
    <source>
        <strain evidence="2">CBS 116005</strain>
    </source>
</reference>
<evidence type="ECO:0000313" key="3">
    <source>
        <dbReference type="Proteomes" id="UP000799436"/>
    </source>
</evidence>
<evidence type="ECO:0000313" key="2">
    <source>
        <dbReference type="EMBL" id="KAF2771632.1"/>
    </source>
</evidence>
<accession>A0A6G1LGC8</accession>
<protein>
    <submittedName>
        <fullName evidence="2">Uncharacterized protein</fullName>
    </submittedName>
</protein>
<keyword evidence="1" id="KW-0472">Membrane</keyword>
<keyword evidence="1" id="KW-1133">Transmembrane helix</keyword>
<dbReference type="AlphaFoldDB" id="A0A6G1LGC8"/>
<organism evidence="2 3">
    <name type="scientific">Teratosphaeria nubilosa</name>
    <dbReference type="NCBI Taxonomy" id="161662"/>
    <lineage>
        <taxon>Eukaryota</taxon>
        <taxon>Fungi</taxon>
        <taxon>Dikarya</taxon>
        <taxon>Ascomycota</taxon>
        <taxon>Pezizomycotina</taxon>
        <taxon>Dothideomycetes</taxon>
        <taxon>Dothideomycetidae</taxon>
        <taxon>Mycosphaerellales</taxon>
        <taxon>Teratosphaeriaceae</taxon>
        <taxon>Teratosphaeria</taxon>
    </lineage>
</organism>
<feature type="transmembrane region" description="Helical" evidence="1">
    <location>
        <begin position="17"/>
        <end position="34"/>
    </location>
</feature>
<sequence length="130" mass="14902">MTYCPSYWGMEVYENSLGKPACLFCFLALAFIILRHDWLLLLYGHSVAQKYARDLCLSRLLRQRVLSRRSASPVFGTTAAHAVIMYVLEQTISGTDRRRSQTQLVCSRGEDMPSYMSFPSWPQKGTRAQK</sequence>
<keyword evidence="1" id="KW-0812">Transmembrane</keyword>
<name>A0A6G1LGC8_9PEZI</name>
<gene>
    <name evidence="2" type="ORF">EJ03DRAFT_20356</name>
</gene>
<proteinExistence type="predicted"/>
<keyword evidence="3" id="KW-1185">Reference proteome</keyword>
<dbReference type="Proteomes" id="UP000799436">
    <property type="component" value="Unassembled WGS sequence"/>
</dbReference>
<dbReference type="EMBL" id="ML995818">
    <property type="protein sequence ID" value="KAF2771632.1"/>
    <property type="molecule type" value="Genomic_DNA"/>
</dbReference>